<dbReference type="Proteomes" id="UP000033618">
    <property type="component" value="Unassembled WGS sequence"/>
</dbReference>
<accession>A0A0F5JUP5</accession>
<organism evidence="2 3">
    <name type="scientific">Robbsia andropogonis</name>
    <dbReference type="NCBI Taxonomy" id="28092"/>
    <lineage>
        <taxon>Bacteria</taxon>
        <taxon>Pseudomonadati</taxon>
        <taxon>Pseudomonadota</taxon>
        <taxon>Betaproteobacteria</taxon>
        <taxon>Burkholderiales</taxon>
        <taxon>Burkholderiaceae</taxon>
        <taxon>Robbsia</taxon>
    </lineage>
</organism>
<sequence>MSTISRYAIIEEGVVTNVILWDGQGDLFPGMTVVLLPDDSPVSPGWTTPDDGKTFVAPPPQPQPSPL</sequence>
<proteinExistence type="predicted"/>
<dbReference type="AlphaFoldDB" id="A0A0F5JUP5"/>
<evidence type="ECO:0000256" key="1">
    <source>
        <dbReference type="SAM" id="MobiDB-lite"/>
    </source>
</evidence>
<protein>
    <submittedName>
        <fullName evidence="2">Uncharacterized protein</fullName>
    </submittedName>
</protein>
<dbReference type="PATRIC" id="fig|28092.6.peg.5348"/>
<dbReference type="RefSeq" id="WP_046154074.1">
    <property type="nucleotide sequence ID" value="NZ_CADFGU010000001.1"/>
</dbReference>
<reference evidence="2 3" key="1">
    <citation type="submission" date="2015-03" db="EMBL/GenBank/DDBJ databases">
        <title>Draft Genome Sequence of Burkholderia andropogonis type strain ICMP2807, isolated from Sorghum bicolor.</title>
        <authorList>
            <person name="Lopes-Santos L."/>
            <person name="Castro D.B."/>
            <person name="Ottoboni L.M."/>
            <person name="Park D."/>
            <person name="Weirc B.S."/>
            <person name="Destefano S.A."/>
        </authorList>
    </citation>
    <scope>NUCLEOTIDE SEQUENCE [LARGE SCALE GENOMIC DNA]</scope>
    <source>
        <strain evidence="2 3">ICMP2807</strain>
    </source>
</reference>
<name>A0A0F5JUP5_9BURK</name>
<feature type="compositionally biased region" description="Pro residues" evidence="1">
    <location>
        <begin position="57"/>
        <end position="67"/>
    </location>
</feature>
<dbReference type="EMBL" id="LAQU01000039">
    <property type="protein sequence ID" value="KKB61556.1"/>
    <property type="molecule type" value="Genomic_DNA"/>
</dbReference>
<feature type="region of interest" description="Disordered" evidence="1">
    <location>
        <begin position="40"/>
        <end position="67"/>
    </location>
</feature>
<dbReference type="OrthoDB" id="8781600at2"/>
<comment type="caution">
    <text evidence="2">The sequence shown here is derived from an EMBL/GenBank/DDBJ whole genome shotgun (WGS) entry which is preliminary data.</text>
</comment>
<evidence type="ECO:0000313" key="3">
    <source>
        <dbReference type="Proteomes" id="UP000033618"/>
    </source>
</evidence>
<evidence type="ECO:0000313" key="2">
    <source>
        <dbReference type="EMBL" id="KKB61556.1"/>
    </source>
</evidence>
<keyword evidence="3" id="KW-1185">Reference proteome</keyword>
<gene>
    <name evidence="2" type="ORF">WM40_22740</name>
</gene>